<name>A0A5S9QSH8_9GAMM</name>
<proteinExistence type="predicted"/>
<reference evidence="2 3" key="1">
    <citation type="submission" date="2019-11" db="EMBL/GenBank/DDBJ databases">
        <authorList>
            <person name="Holert J."/>
        </authorList>
    </citation>
    <scope>NUCLEOTIDE SEQUENCE [LARGE SCALE GENOMIC DNA]</scope>
    <source>
        <strain evidence="2">SB11_3</strain>
    </source>
</reference>
<protein>
    <submittedName>
        <fullName evidence="2">Uncharacterized protein</fullName>
    </submittedName>
</protein>
<keyword evidence="3" id="KW-1185">Reference proteome</keyword>
<organism evidence="2 3">
    <name type="scientific">BD1-7 clade bacterium</name>
    <dbReference type="NCBI Taxonomy" id="2029982"/>
    <lineage>
        <taxon>Bacteria</taxon>
        <taxon>Pseudomonadati</taxon>
        <taxon>Pseudomonadota</taxon>
        <taxon>Gammaproteobacteria</taxon>
        <taxon>Cellvibrionales</taxon>
        <taxon>Spongiibacteraceae</taxon>
        <taxon>BD1-7 clade</taxon>
    </lineage>
</organism>
<evidence type="ECO:0000313" key="3">
    <source>
        <dbReference type="Proteomes" id="UP000441399"/>
    </source>
</evidence>
<sequence length="68" mass="7757">MLAEGKPKTEKSYEAGSDKQLYMDFKMIRSNNPESLHQPEYEQGNLPKLQKIQHSPGGTYEYSPQPGQ</sequence>
<dbReference type="Proteomes" id="UP000441399">
    <property type="component" value="Unassembled WGS sequence"/>
</dbReference>
<evidence type="ECO:0000313" key="2">
    <source>
        <dbReference type="EMBL" id="CAA0122251.1"/>
    </source>
</evidence>
<feature type="region of interest" description="Disordered" evidence="1">
    <location>
        <begin position="30"/>
        <end position="68"/>
    </location>
</feature>
<accession>A0A5S9QSH8</accession>
<dbReference type="AlphaFoldDB" id="A0A5S9QSH8"/>
<evidence type="ECO:0000256" key="1">
    <source>
        <dbReference type="SAM" id="MobiDB-lite"/>
    </source>
</evidence>
<gene>
    <name evidence="2" type="ORF">OPDIPICF_02570</name>
</gene>
<dbReference type="EMBL" id="CACSIO010000045">
    <property type="protein sequence ID" value="CAA0122251.1"/>
    <property type="molecule type" value="Genomic_DNA"/>
</dbReference>